<organism evidence="3 4">
    <name type="scientific">Lymnaea stagnalis</name>
    <name type="common">Great pond snail</name>
    <name type="synonym">Helix stagnalis</name>
    <dbReference type="NCBI Taxonomy" id="6523"/>
    <lineage>
        <taxon>Eukaryota</taxon>
        <taxon>Metazoa</taxon>
        <taxon>Spiralia</taxon>
        <taxon>Lophotrochozoa</taxon>
        <taxon>Mollusca</taxon>
        <taxon>Gastropoda</taxon>
        <taxon>Heterobranchia</taxon>
        <taxon>Euthyneura</taxon>
        <taxon>Panpulmonata</taxon>
        <taxon>Hygrophila</taxon>
        <taxon>Lymnaeoidea</taxon>
        <taxon>Lymnaeidae</taxon>
        <taxon>Lymnaea</taxon>
    </lineage>
</organism>
<feature type="region of interest" description="Disordered" evidence="2">
    <location>
        <begin position="193"/>
        <end position="247"/>
    </location>
</feature>
<keyword evidence="1" id="KW-0175">Coiled coil</keyword>
<evidence type="ECO:0000256" key="1">
    <source>
        <dbReference type="SAM" id="Coils"/>
    </source>
</evidence>
<evidence type="ECO:0000256" key="2">
    <source>
        <dbReference type="SAM" id="MobiDB-lite"/>
    </source>
</evidence>
<feature type="region of interest" description="Disordered" evidence="2">
    <location>
        <begin position="115"/>
        <end position="177"/>
    </location>
</feature>
<dbReference type="AlphaFoldDB" id="A0AAV2HS30"/>
<gene>
    <name evidence="3" type="ORF">GSLYS_00010844001</name>
</gene>
<feature type="compositionally biased region" description="Polar residues" evidence="2">
    <location>
        <begin position="147"/>
        <end position="162"/>
    </location>
</feature>
<proteinExistence type="predicted"/>
<feature type="region of interest" description="Disordered" evidence="2">
    <location>
        <begin position="1"/>
        <end position="59"/>
    </location>
</feature>
<name>A0AAV2HS30_LYMST</name>
<evidence type="ECO:0000313" key="3">
    <source>
        <dbReference type="EMBL" id="CAL1536931.1"/>
    </source>
</evidence>
<evidence type="ECO:0000313" key="4">
    <source>
        <dbReference type="Proteomes" id="UP001497497"/>
    </source>
</evidence>
<feature type="compositionally biased region" description="Basic and acidic residues" evidence="2">
    <location>
        <begin position="7"/>
        <end position="29"/>
    </location>
</feature>
<reference evidence="3 4" key="1">
    <citation type="submission" date="2024-04" db="EMBL/GenBank/DDBJ databases">
        <authorList>
            <consortium name="Genoscope - CEA"/>
            <person name="William W."/>
        </authorList>
    </citation>
    <scope>NUCLEOTIDE SEQUENCE [LARGE SCALE GENOMIC DNA]</scope>
</reference>
<feature type="compositionally biased region" description="Basic and acidic residues" evidence="2">
    <location>
        <begin position="119"/>
        <end position="146"/>
    </location>
</feature>
<protein>
    <submittedName>
        <fullName evidence="3">Uncharacterized protein</fullName>
    </submittedName>
</protein>
<feature type="compositionally biased region" description="Low complexity" evidence="2">
    <location>
        <begin position="403"/>
        <end position="412"/>
    </location>
</feature>
<feature type="region of interest" description="Disordered" evidence="2">
    <location>
        <begin position="264"/>
        <end position="337"/>
    </location>
</feature>
<comment type="caution">
    <text evidence="3">The sequence shown here is derived from an EMBL/GenBank/DDBJ whole genome shotgun (WGS) entry which is preliminary data.</text>
</comment>
<feature type="region of interest" description="Disordered" evidence="2">
    <location>
        <begin position="361"/>
        <end position="412"/>
    </location>
</feature>
<feature type="compositionally biased region" description="Polar residues" evidence="2">
    <location>
        <begin position="222"/>
        <end position="245"/>
    </location>
</feature>
<feature type="coiled-coil region" evidence="1">
    <location>
        <begin position="423"/>
        <end position="471"/>
    </location>
</feature>
<keyword evidence="4" id="KW-1185">Reference proteome</keyword>
<sequence>MYGSLRGSHESHTSSGDEPHSRNSSHDSSDYAMSGVSGRSRSSQHNQPPLRRGERLAGSVDVGMEGSVYAATTQNPNTKRQFANIEYTSGIPATGNIALELLKQTQNTKYLLGQGQSRSVHEQVRQPQDWGRHPQDSGRHVQDSVRQETINNPGSATNLSQISEGSSGGSSQYAVRGDPVRLIKDEVIRRKEALAATSRPNKPVMKKGFTEPPANSPKASRRNLSGMSSEESLTSRLRPGVSNQKTSKDFQEELMRLIDPDLSENDLVGFNSRPQASRKPGRLQRTLSDESLHNSKGGTSDKNPAQGDDPNTQRLSPRAVSDLASARQRSKSTMDNRVPMLESAAALDWSKLVNVASKAIDDTNSSSSRRVQVVGHDPEDETDSLDDHPPPRPPSPQMNLTLSSSPSGMSSSYVSMMTPQQKIHELEQRVSKLSQELDKIRLEKSEMEVEIQELRADNVRLQEESHTAATQLRRFTEWFFNTIDRQ</sequence>
<accession>A0AAV2HS30</accession>
<feature type="compositionally biased region" description="Polar residues" evidence="2">
    <location>
        <begin position="37"/>
        <end position="47"/>
    </location>
</feature>
<feature type="compositionally biased region" description="Polar residues" evidence="2">
    <location>
        <begin position="294"/>
        <end position="315"/>
    </location>
</feature>
<dbReference type="Proteomes" id="UP001497497">
    <property type="component" value="Unassembled WGS sequence"/>
</dbReference>
<dbReference type="EMBL" id="CAXITT010000243">
    <property type="protein sequence ID" value="CAL1536931.1"/>
    <property type="molecule type" value="Genomic_DNA"/>
</dbReference>